<keyword evidence="1" id="KW-0805">Transcription regulation</keyword>
<dbReference type="Gene3D" id="1.10.357.10">
    <property type="entry name" value="Tetracycline Repressor, domain 2"/>
    <property type="match status" value="1"/>
</dbReference>
<dbReference type="PROSITE" id="PS50977">
    <property type="entry name" value="HTH_TETR_2"/>
    <property type="match status" value="1"/>
</dbReference>
<evidence type="ECO:0000313" key="7">
    <source>
        <dbReference type="Proteomes" id="UP000242447"/>
    </source>
</evidence>
<feature type="domain" description="HTH tetR-type" evidence="5">
    <location>
        <begin position="9"/>
        <end position="69"/>
    </location>
</feature>
<keyword evidence="2 4" id="KW-0238">DNA-binding</keyword>
<feature type="DNA-binding region" description="H-T-H motif" evidence="4">
    <location>
        <begin position="32"/>
        <end position="51"/>
    </location>
</feature>
<dbReference type="PANTHER" id="PTHR30055:SF220">
    <property type="entry name" value="TETR-FAMILY REGULATORY PROTEIN"/>
    <property type="match status" value="1"/>
</dbReference>
<dbReference type="InterPro" id="IPR009057">
    <property type="entry name" value="Homeodomain-like_sf"/>
</dbReference>
<keyword evidence="3" id="KW-0804">Transcription</keyword>
<organism evidence="6 7">
    <name type="scientific">Ketogulonicigenium robustum</name>
    <dbReference type="NCBI Taxonomy" id="92947"/>
    <lineage>
        <taxon>Bacteria</taxon>
        <taxon>Pseudomonadati</taxon>
        <taxon>Pseudomonadota</taxon>
        <taxon>Alphaproteobacteria</taxon>
        <taxon>Rhodobacterales</taxon>
        <taxon>Roseobacteraceae</taxon>
        <taxon>Ketogulonicigenium</taxon>
    </lineage>
</organism>
<accession>A0A1W6NZX4</accession>
<name>A0A1W6NZX4_9RHOB</name>
<dbReference type="Pfam" id="PF00440">
    <property type="entry name" value="TetR_N"/>
    <property type="match status" value="1"/>
</dbReference>
<dbReference type="Pfam" id="PF13305">
    <property type="entry name" value="TetR_C_33"/>
    <property type="match status" value="1"/>
</dbReference>
<dbReference type="InterPro" id="IPR036271">
    <property type="entry name" value="Tet_transcr_reg_TetR-rel_C_sf"/>
</dbReference>
<evidence type="ECO:0000256" key="1">
    <source>
        <dbReference type="ARBA" id="ARBA00023015"/>
    </source>
</evidence>
<evidence type="ECO:0000313" key="6">
    <source>
        <dbReference type="EMBL" id="ARO14749.1"/>
    </source>
</evidence>
<dbReference type="EMBL" id="CP019937">
    <property type="protein sequence ID" value="ARO14749.1"/>
    <property type="molecule type" value="Genomic_DNA"/>
</dbReference>
<gene>
    <name evidence="6" type="ORF">BVG79_01403</name>
</gene>
<dbReference type="GO" id="GO:0003700">
    <property type="term" value="F:DNA-binding transcription factor activity"/>
    <property type="evidence" value="ECO:0007669"/>
    <property type="project" value="TreeGrafter"/>
</dbReference>
<dbReference type="KEGG" id="kro:BVG79_01403"/>
<dbReference type="OrthoDB" id="7056813at2"/>
<evidence type="ECO:0000259" key="5">
    <source>
        <dbReference type="PROSITE" id="PS50977"/>
    </source>
</evidence>
<evidence type="ECO:0000256" key="3">
    <source>
        <dbReference type="ARBA" id="ARBA00023163"/>
    </source>
</evidence>
<dbReference type="SUPFAM" id="SSF46689">
    <property type="entry name" value="Homeodomain-like"/>
    <property type="match status" value="1"/>
</dbReference>
<keyword evidence="7" id="KW-1185">Reference proteome</keyword>
<dbReference type="STRING" id="92947.BVG79_01403"/>
<dbReference type="Proteomes" id="UP000242447">
    <property type="component" value="Chromosome"/>
</dbReference>
<dbReference type="PRINTS" id="PR00455">
    <property type="entry name" value="HTHTETR"/>
</dbReference>
<dbReference type="InterPro" id="IPR050109">
    <property type="entry name" value="HTH-type_TetR-like_transc_reg"/>
</dbReference>
<sequence length="189" mass="19889">MAKTGYHHGNLRAALLDAALALVAERGPNGFTLSEAARHAGVTPAAIYRHFAGRKDVLVAAADHGFAMLAADLQKITPAAGPGPLRAAAQTFLAFARRQPGHYIAMFESGLLADPVLSDAIDRTFHVMDALAAPMQITAIPPRAITAQLLAICHGTVELYARSEKTDAAQLLDGAVSIYLRGLTVNPSE</sequence>
<dbReference type="AlphaFoldDB" id="A0A1W6NZX4"/>
<dbReference type="RefSeq" id="WP_085786246.1">
    <property type="nucleotide sequence ID" value="NZ_CP019937.1"/>
</dbReference>
<dbReference type="GO" id="GO:0000976">
    <property type="term" value="F:transcription cis-regulatory region binding"/>
    <property type="evidence" value="ECO:0007669"/>
    <property type="project" value="TreeGrafter"/>
</dbReference>
<evidence type="ECO:0000256" key="2">
    <source>
        <dbReference type="ARBA" id="ARBA00023125"/>
    </source>
</evidence>
<dbReference type="PANTHER" id="PTHR30055">
    <property type="entry name" value="HTH-TYPE TRANSCRIPTIONAL REGULATOR RUTR"/>
    <property type="match status" value="1"/>
</dbReference>
<dbReference type="InterPro" id="IPR025996">
    <property type="entry name" value="MT1864/Rv1816-like_C"/>
</dbReference>
<reference evidence="6 7" key="1">
    <citation type="submission" date="2017-02" db="EMBL/GenBank/DDBJ databases">
        <title>Ketogulonicigenium robustum SPU B003 Genome sequencing and assembly.</title>
        <authorList>
            <person name="Li Y."/>
            <person name="Liu L."/>
            <person name="Wang C."/>
            <person name="Zhang M."/>
            <person name="Zhang T."/>
            <person name="Zhang Y."/>
        </authorList>
    </citation>
    <scope>NUCLEOTIDE SEQUENCE [LARGE SCALE GENOMIC DNA]</scope>
    <source>
        <strain evidence="6 7">SPU_B003</strain>
    </source>
</reference>
<protein>
    <submittedName>
        <fullName evidence="6">Transcriptional regulator, TetR family</fullName>
    </submittedName>
</protein>
<proteinExistence type="predicted"/>
<dbReference type="InterPro" id="IPR001647">
    <property type="entry name" value="HTH_TetR"/>
</dbReference>
<evidence type="ECO:0000256" key="4">
    <source>
        <dbReference type="PROSITE-ProRule" id="PRU00335"/>
    </source>
</evidence>
<dbReference type="SUPFAM" id="SSF48498">
    <property type="entry name" value="Tetracyclin repressor-like, C-terminal domain"/>
    <property type="match status" value="1"/>
</dbReference>